<evidence type="ECO:0008006" key="3">
    <source>
        <dbReference type="Google" id="ProtNLM"/>
    </source>
</evidence>
<proteinExistence type="predicted"/>
<gene>
    <name evidence="1" type="ORF">prwr041_17680</name>
</gene>
<dbReference type="EMBL" id="AP024484">
    <property type="protein sequence ID" value="BCS85875.1"/>
    <property type="molecule type" value="Genomic_DNA"/>
</dbReference>
<organism evidence="1 2">
    <name type="scientific">Prevotella herbatica</name>
    <dbReference type="NCBI Taxonomy" id="2801997"/>
    <lineage>
        <taxon>Bacteria</taxon>
        <taxon>Pseudomonadati</taxon>
        <taxon>Bacteroidota</taxon>
        <taxon>Bacteroidia</taxon>
        <taxon>Bacteroidales</taxon>
        <taxon>Prevotellaceae</taxon>
        <taxon>Prevotella</taxon>
    </lineage>
</organism>
<evidence type="ECO:0000313" key="1">
    <source>
        <dbReference type="EMBL" id="BCS85875.1"/>
    </source>
</evidence>
<dbReference type="PROSITE" id="PS51257">
    <property type="entry name" value="PROKAR_LIPOPROTEIN"/>
    <property type="match status" value="1"/>
</dbReference>
<dbReference type="RefSeq" id="WP_237072194.1">
    <property type="nucleotide sequence ID" value="NZ_AP024484.1"/>
</dbReference>
<keyword evidence="2" id="KW-1185">Reference proteome</keyword>
<sequence>MKRIKILIVISIAMIMVTSCTKKIHINEVSFEKDSVYYNHKPFTGEIRTEDDKTGIFNTDKGVLKSLKFYHDNGIEAISMEIKDNGKPETHIYDDKGNPTDLVSFQQKYMDLWIKIALIQGEFMSK</sequence>
<reference evidence="1 2" key="1">
    <citation type="journal article" date="2022" name="Int. J. Syst. Evol. Microbiol.">
        <title>Prevotella herbatica sp. nov., a plant polysaccharide-decomposing anaerobic bacterium isolated from a methanogenic reactor.</title>
        <authorList>
            <person name="Uek A."/>
            <person name="Tonouchi A."/>
            <person name="Kaku N."/>
            <person name="Ueki K."/>
        </authorList>
    </citation>
    <scope>NUCLEOTIDE SEQUENCE [LARGE SCALE GENOMIC DNA]</scope>
    <source>
        <strain evidence="1 2">WR041</strain>
    </source>
</reference>
<accession>A0ABM7NZG3</accession>
<dbReference type="Proteomes" id="UP001319045">
    <property type="component" value="Chromosome"/>
</dbReference>
<evidence type="ECO:0000313" key="2">
    <source>
        <dbReference type="Proteomes" id="UP001319045"/>
    </source>
</evidence>
<name>A0ABM7NZG3_9BACT</name>
<protein>
    <recommendedName>
        <fullName evidence="3">Lipoprotein</fullName>
    </recommendedName>
</protein>